<dbReference type="EMBL" id="AALHBX010000005">
    <property type="protein sequence ID" value="ECZ5737923.1"/>
    <property type="molecule type" value="Genomic_DNA"/>
</dbReference>
<organism evidence="5 6">
    <name type="scientific">Campylobacter jejuni</name>
    <dbReference type="NCBI Taxonomy" id="197"/>
    <lineage>
        <taxon>Bacteria</taxon>
        <taxon>Pseudomonadati</taxon>
        <taxon>Campylobacterota</taxon>
        <taxon>Epsilonproteobacteria</taxon>
        <taxon>Campylobacterales</taxon>
        <taxon>Campylobacteraceae</taxon>
        <taxon>Campylobacter</taxon>
    </lineage>
</organism>
<dbReference type="InterPro" id="IPR011990">
    <property type="entry name" value="TPR-like_helical_dom_sf"/>
</dbReference>
<evidence type="ECO:0000313" key="5">
    <source>
        <dbReference type="EMBL" id="ECZ5737923.1"/>
    </source>
</evidence>
<reference evidence="5 6" key="1">
    <citation type="submission" date="2019-10" db="EMBL/GenBank/DDBJ databases">
        <authorList>
            <consortium name="PulseNet: The National Subtyping Network for Foodborne Disease Surveillance"/>
            <person name="Tarr C.L."/>
            <person name="Trees E."/>
            <person name="Katz L.S."/>
            <person name="Carleton-Romer H.A."/>
            <person name="Stroika S."/>
            <person name="Kucerova Z."/>
            <person name="Roache K.F."/>
            <person name="Sabol A.L."/>
            <person name="Besser J."/>
            <person name="Gerner-Smidt P."/>
        </authorList>
    </citation>
    <scope>NUCLEOTIDE SEQUENCE [LARGE SCALE GENOMIC DNA]</scope>
    <source>
        <strain evidence="5 6">PNUSAC012091</strain>
    </source>
</reference>
<name>A0A430X6X6_CAMJU</name>
<gene>
    <name evidence="5" type="ORF">F8Y55_04520</name>
</gene>
<evidence type="ECO:0000256" key="1">
    <source>
        <dbReference type="ARBA" id="ARBA00001526"/>
    </source>
</evidence>
<sequence>MSCGVVGGLYENGKGVRINFKQAKKYYGLACDGGYQLGCDGYKRLMGY</sequence>
<dbReference type="RefSeq" id="WP_079860511.1">
    <property type="nucleotide sequence ID" value="NZ_JAYMJM010000001.1"/>
</dbReference>
<keyword evidence="3" id="KW-1015">Disulfide bond</keyword>
<comment type="caution">
    <text evidence="5">The sequence shown here is derived from an EMBL/GenBank/DDBJ whole genome shotgun (WGS) entry which is preliminary data.</text>
</comment>
<dbReference type="GO" id="GO:0046677">
    <property type="term" value="P:response to antibiotic"/>
    <property type="evidence" value="ECO:0007669"/>
    <property type="project" value="UniProtKB-KW"/>
</dbReference>
<keyword evidence="4" id="KW-0046">Antibiotic resistance</keyword>
<evidence type="ECO:0000256" key="4">
    <source>
        <dbReference type="ARBA" id="ARBA00023251"/>
    </source>
</evidence>
<dbReference type="Proteomes" id="UP000421425">
    <property type="component" value="Unassembled WGS sequence"/>
</dbReference>
<dbReference type="SUPFAM" id="SSF81901">
    <property type="entry name" value="HCP-like"/>
    <property type="match status" value="1"/>
</dbReference>
<comment type="catalytic activity">
    <reaction evidence="1">
        <text>a beta-lactam + H2O = a substituted beta-amino acid</text>
        <dbReference type="Rhea" id="RHEA:20401"/>
        <dbReference type="ChEBI" id="CHEBI:15377"/>
        <dbReference type="ChEBI" id="CHEBI:35627"/>
        <dbReference type="ChEBI" id="CHEBI:140347"/>
        <dbReference type="EC" id="3.5.2.6"/>
    </reaction>
</comment>
<evidence type="ECO:0000256" key="2">
    <source>
        <dbReference type="ARBA" id="ARBA00012865"/>
    </source>
</evidence>
<protein>
    <recommendedName>
        <fullName evidence="2">beta-lactamase</fullName>
        <ecNumber evidence="2">3.5.2.6</ecNumber>
    </recommendedName>
</protein>
<accession>A0A430X6X6</accession>
<proteinExistence type="predicted"/>
<dbReference type="SMART" id="SM00671">
    <property type="entry name" value="SEL1"/>
    <property type="match status" value="1"/>
</dbReference>
<dbReference type="InterPro" id="IPR006597">
    <property type="entry name" value="Sel1-like"/>
</dbReference>
<dbReference type="Gene3D" id="1.25.40.10">
    <property type="entry name" value="Tetratricopeptide repeat domain"/>
    <property type="match status" value="1"/>
</dbReference>
<evidence type="ECO:0000313" key="6">
    <source>
        <dbReference type="Proteomes" id="UP000421425"/>
    </source>
</evidence>
<dbReference type="AlphaFoldDB" id="A0A430X6X6"/>
<evidence type="ECO:0000256" key="3">
    <source>
        <dbReference type="ARBA" id="ARBA00023157"/>
    </source>
</evidence>
<dbReference type="EC" id="3.5.2.6" evidence="2"/>
<dbReference type="GO" id="GO:0008800">
    <property type="term" value="F:beta-lactamase activity"/>
    <property type="evidence" value="ECO:0007669"/>
    <property type="project" value="UniProtKB-EC"/>
</dbReference>